<evidence type="ECO:0000313" key="2">
    <source>
        <dbReference type="Proteomes" id="UP000482960"/>
    </source>
</evidence>
<comment type="caution">
    <text evidence="1">The sequence shown here is derived from an EMBL/GenBank/DDBJ whole genome shotgun (WGS) entry which is preliminary data.</text>
</comment>
<gene>
    <name evidence="1" type="ORF">Prum_000280</name>
</gene>
<dbReference type="RefSeq" id="WP_173072826.1">
    <property type="nucleotide sequence ID" value="NZ_BAABJB010000008.1"/>
</dbReference>
<reference evidence="1 2" key="2">
    <citation type="submission" date="2020-03" db="EMBL/GenBank/DDBJ databases">
        <authorList>
            <person name="Ichikawa N."/>
            <person name="Kimura A."/>
            <person name="Kitahashi Y."/>
            <person name="Uohara A."/>
        </authorList>
    </citation>
    <scope>NUCLEOTIDE SEQUENCE [LARGE SCALE GENOMIC DNA]</scope>
    <source>
        <strain evidence="1 2">NBRC 108638</strain>
    </source>
</reference>
<dbReference type="Proteomes" id="UP000482960">
    <property type="component" value="Unassembled WGS sequence"/>
</dbReference>
<keyword evidence="2" id="KW-1185">Reference proteome</keyword>
<accession>A0A6V8KX17</accession>
<sequence>MTTTTIYAGEVEQLAIAQQVLDEHVTSSATGRCLKCGALGPCYRRETATVVFSRFLRLPSRIPGLTKPELVGARRVNVCAPLDGSPQ</sequence>
<protein>
    <submittedName>
        <fullName evidence="1">Uncharacterized protein</fullName>
    </submittedName>
</protein>
<proteinExistence type="predicted"/>
<reference evidence="1 2" key="1">
    <citation type="submission" date="2020-03" db="EMBL/GenBank/DDBJ databases">
        <title>Whole genome shotgun sequence of Phytohabitans rumicis NBRC 108638.</title>
        <authorList>
            <person name="Komaki H."/>
            <person name="Tamura T."/>
        </authorList>
    </citation>
    <scope>NUCLEOTIDE SEQUENCE [LARGE SCALE GENOMIC DNA]</scope>
    <source>
        <strain evidence="1 2">NBRC 108638</strain>
    </source>
</reference>
<organism evidence="1 2">
    <name type="scientific">Phytohabitans rumicis</name>
    <dbReference type="NCBI Taxonomy" id="1076125"/>
    <lineage>
        <taxon>Bacteria</taxon>
        <taxon>Bacillati</taxon>
        <taxon>Actinomycetota</taxon>
        <taxon>Actinomycetes</taxon>
        <taxon>Micromonosporales</taxon>
        <taxon>Micromonosporaceae</taxon>
    </lineage>
</organism>
<name>A0A6V8KX17_9ACTN</name>
<dbReference type="AlphaFoldDB" id="A0A6V8KX17"/>
<evidence type="ECO:0000313" key="1">
    <source>
        <dbReference type="EMBL" id="GFJ86386.1"/>
    </source>
</evidence>
<dbReference type="EMBL" id="BLPG01000001">
    <property type="protein sequence ID" value="GFJ86386.1"/>
    <property type="molecule type" value="Genomic_DNA"/>
</dbReference>